<organism evidence="6 7">
    <name type="scientific">Pleuronectes platessa</name>
    <name type="common">European plaice</name>
    <dbReference type="NCBI Taxonomy" id="8262"/>
    <lineage>
        <taxon>Eukaryota</taxon>
        <taxon>Metazoa</taxon>
        <taxon>Chordata</taxon>
        <taxon>Craniata</taxon>
        <taxon>Vertebrata</taxon>
        <taxon>Euteleostomi</taxon>
        <taxon>Actinopterygii</taxon>
        <taxon>Neopterygii</taxon>
        <taxon>Teleostei</taxon>
        <taxon>Neoteleostei</taxon>
        <taxon>Acanthomorphata</taxon>
        <taxon>Carangaria</taxon>
        <taxon>Pleuronectiformes</taxon>
        <taxon>Pleuronectoidei</taxon>
        <taxon>Pleuronectidae</taxon>
        <taxon>Pleuronectes</taxon>
    </lineage>
</organism>
<dbReference type="Pfam" id="PF04970">
    <property type="entry name" value="LRAT"/>
    <property type="match status" value="1"/>
</dbReference>
<dbReference type="GO" id="GO:0070292">
    <property type="term" value="P:N-acylphosphatidylethanolamine metabolic process"/>
    <property type="evidence" value="ECO:0007669"/>
    <property type="project" value="TreeGrafter"/>
</dbReference>
<dbReference type="GO" id="GO:0016410">
    <property type="term" value="F:N-acyltransferase activity"/>
    <property type="evidence" value="ECO:0007669"/>
    <property type="project" value="TreeGrafter"/>
</dbReference>
<sequence>MAPTHNAKAGDLIEISRGLYKHWAVYIGDNEVVHFGKGGGNSSGSSNFLSRSPGEVKREKFTKVVGSHSWKVNNLLDEKYHARDPSVIVKEACARVGRDRKYDVGNSNCEHFATNMRYGNPESRQVRNVIIAAPS</sequence>
<dbReference type="PANTHER" id="PTHR13943">
    <property type="entry name" value="HRAS-LIKE SUPPRESSOR - RELATED"/>
    <property type="match status" value="1"/>
</dbReference>
<dbReference type="AlphaFoldDB" id="A0A9N7UVY1"/>
<evidence type="ECO:0000313" key="7">
    <source>
        <dbReference type="Proteomes" id="UP001153269"/>
    </source>
</evidence>
<gene>
    <name evidence="6" type="ORF">PLEPLA_LOCUS25286</name>
</gene>
<name>A0A9N7UVY1_PLEPL</name>
<dbReference type="InterPro" id="IPR007053">
    <property type="entry name" value="LRAT_dom"/>
</dbReference>
<dbReference type="PANTHER" id="PTHR13943:SF31">
    <property type="entry name" value="PHOSPHOLIPASE A AND ACYLTRANSFERASE 3"/>
    <property type="match status" value="1"/>
</dbReference>
<dbReference type="GO" id="GO:0008970">
    <property type="term" value="F:phospholipase A1 activity"/>
    <property type="evidence" value="ECO:0007669"/>
    <property type="project" value="TreeGrafter"/>
</dbReference>
<reference evidence="6" key="1">
    <citation type="submission" date="2020-03" db="EMBL/GenBank/DDBJ databases">
        <authorList>
            <person name="Weist P."/>
        </authorList>
    </citation>
    <scope>NUCLEOTIDE SEQUENCE</scope>
</reference>
<comment type="caution">
    <text evidence="6">The sequence shown here is derived from an EMBL/GenBank/DDBJ whole genome shotgun (WGS) entry which is preliminary data.</text>
</comment>
<comment type="similarity">
    <text evidence="1">Belongs to the H-rev107 family.</text>
</comment>
<keyword evidence="4" id="KW-0443">Lipid metabolism</keyword>
<keyword evidence="7" id="KW-1185">Reference proteome</keyword>
<dbReference type="GO" id="GO:0005737">
    <property type="term" value="C:cytoplasm"/>
    <property type="evidence" value="ECO:0007669"/>
    <property type="project" value="TreeGrafter"/>
</dbReference>
<keyword evidence="2" id="KW-0808">Transferase</keyword>
<dbReference type="Gene3D" id="3.90.1720.10">
    <property type="entry name" value="endopeptidase domain like (from Nostoc punctiforme)"/>
    <property type="match status" value="1"/>
</dbReference>
<evidence type="ECO:0000256" key="1">
    <source>
        <dbReference type="ARBA" id="ARBA00007824"/>
    </source>
</evidence>
<evidence type="ECO:0000256" key="3">
    <source>
        <dbReference type="ARBA" id="ARBA00022801"/>
    </source>
</evidence>
<dbReference type="PROSITE" id="PS51934">
    <property type="entry name" value="LRAT"/>
    <property type="match status" value="1"/>
</dbReference>
<keyword evidence="3" id="KW-0378">Hydrolase</keyword>
<evidence type="ECO:0000313" key="6">
    <source>
        <dbReference type="EMBL" id="CAB1437267.1"/>
    </source>
</evidence>
<evidence type="ECO:0000259" key="5">
    <source>
        <dbReference type="PROSITE" id="PS51934"/>
    </source>
</evidence>
<dbReference type="InterPro" id="IPR051496">
    <property type="entry name" value="H-rev107_PLA/AT"/>
</dbReference>
<dbReference type="EMBL" id="CADEAL010002002">
    <property type="protein sequence ID" value="CAB1437267.1"/>
    <property type="molecule type" value="Genomic_DNA"/>
</dbReference>
<proteinExistence type="inferred from homology"/>
<evidence type="ECO:0000256" key="4">
    <source>
        <dbReference type="ARBA" id="ARBA00023098"/>
    </source>
</evidence>
<dbReference type="Proteomes" id="UP001153269">
    <property type="component" value="Unassembled WGS sequence"/>
</dbReference>
<accession>A0A9N7UVY1</accession>
<dbReference type="GO" id="GO:0004623">
    <property type="term" value="F:phospholipase A2 activity"/>
    <property type="evidence" value="ECO:0007669"/>
    <property type="project" value="TreeGrafter"/>
</dbReference>
<feature type="domain" description="LRAT" evidence="5">
    <location>
        <begin position="12"/>
        <end position="125"/>
    </location>
</feature>
<protein>
    <recommendedName>
        <fullName evidence="5">LRAT domain-containing protein</fullName>
    </recommendedName>
</protein>
<evidence type="ECO:0000256" key="2">
    <source>
        <dbReference type="ARBA" id="ARBA00022679"/>
    </source>
</evidence>